<evidence type="ECO:0000313" key="10">
    <source>
        <dbReference type="Proteomes" id="UP000278351"/>
    </source>
</evidence>
<evidence type="ECO:0000313" key="9">
    <source>
        <dbReference type="EMBL" id="RPE14305.1"/>
    </source>
</evidence>
<keyword evidence="7" id="KW-0812">Transmembrane</keyword>
<dbReference type="GO" id="GO:0046872">
    <property type="term" value="F:metal ion binding"/>
    <property type="evidence" value="ECO:0007669"/>
    <property type="project" value="UniProtKB-KW"/>
</dbReference>
<dbReference type="EMBL" id="RPDH01000001">
    <property type="protein sequence ID" value="RPE14305.1"/>
    <property type="molecule type" value="Genomic_DNA"/>
</dbReference>
<feature type="transmembrane region" description="Helical" evidence="7">
    <location>
        <begin position="82"/>
        <end position="108"/>
    </location>
</feature>
<dbReference type="PANTHER" id="PTHR30176">
    <property type="entry name" value="FERREDOXIN-TYPE PROTEIN NAPH"/>
    <property type="match status" value="1"/>
</dbReference>
<evidence type="ECO:0000256" key="3">
    <source>
        <dbReference type="ARBA" id="ARBA00022723"/>
    </source>
</evidence>
<dbReference type="InterPro" id="IPR017900">
    <property type="entry name" value="4Fe4S_Fe_S_CS"/>
</dbReference>
<dbReference type="Pfam" id="PF11614">
    <property type="entry name" value="FixG_C"/>
    <property type="match status" value="1"/>
</dbReference>
<dbReference type="PROSITE" id="PS00198">
    <property type="entry name" value="4FE4S_FER_1"/>
    <property type="match status" value="1"/>
</dbReference>
<feature type="domain" description="4Fe-4S ferredoxin-type" evidence="8">
    <location>
        <begin position="273"/>
        <end position="301"/>
    </location>
</feature>
<keyword evidence="2" id="KW-0004">4Fe-4S</keyword>
<comment type="caution">
    <text evidence="9">The sequence shown here is derived from an EMBL/GenBank/DDBJ whole genome shotgun (WGS) entry which is preliminary data.</text>
</comment>
<dbReference type="GO" id="GO:0005886">
    <property type="term" value="C:plasma membrane"/>
    <property type="evidence" value="ECO:0007669"/>
    <property type="project" value="TreeGrafter"/>
</dbReference>
<keyword evidence="7" id="KW-0472">Membrane</keyword>
<evidence type="ECO:0000256" key="6">
    <source>
        <dbReference type="ARBA" id="ARBA00023014"/>
    </source>
</evidence>
<feature type="transmembrane region" description="Helical" evidence="7">
    <location>
        <begin position="195"/>
        <end position="212"/>
    </location>
</feature>
<protein>
    <submittedName>
        <fullName evidence="9">4Fe-4S binding protein</fullName>
    </submittedName>
</protein>
<keyword evidence="4" id="KW-0249">Electron transport</keyword>
<sequence>MEAEEVFRDRLATVNEQGKRNWIYAKRPKGRLYNIRSIVSWCFFIAFFSLPFVQINGRPLFLFDVTESRFILFGAVFWPQDFFIFGLAMVAFILFIILFTMAFGRLFCGWVCPQTVFMEMLFRKIEYWVEGDAPAQRLLNNGPWNGEKIRKKAVKHALFFALSVIIANTFLSYIIGVKELQAIVTAPVSEHPGGFAAMIIFSGVFYSVFAFFREQICTTICPYGRLQSVLLDKNSVVVAYDYVRGEPRGKFKKKKETEKDNCNCIDCGDCKKKEPAPVLGDCIDCFQCVHVCPTGIDIRNGTQLECINCTACMDACDFMMEKTGRAKGLIRYASENGIAEKKPLRFTARMKTYTTVLLLITGAITFLLISRKPVSGTIIRTAGMLYQERGKDSISNLYRIKLVNKTVADVPLTLRLEESGGKVELVGHSPIHIKAEGQGEGTFFVVLPRSAIEKRKTTLTIGLYEGERRLEQKQTTFLGPASR</sequence>
<dbReference type="InterPro" id="IPR051684">
    <property type="entry name" value="Electron_Trans/Redox"/>
</dbReference>
<accession>A0A3N4Q407</accession>
<dbReference type="OrthoDB" id="9811700at2"/>
<dbReference type="Pfam" id="PF13746">
    <property type="entry name" value="Fer4_18"/>
    <property type="match status" value="1"/>
</dbReference>
<evidence type="ECO:0000256" key="2">
    <source>
        <dbReference type="ARBA" id="ARBA00022485"/>
    </source>
</evidence>
<proteinExistence type="predicted"/>
<keyword evidence="7" id="KW-1133">Transmembrane helix</keyword>
<dbReference type="InterPro" id="IPR032879">
    <property type="entry name" value="FixG_C"/>
</dbReference>
<evidence type="ECO:0000256" key="7">
    <source>
        <dbReference type="SAM" id="Phobius"/>
    </source>
</evidence>
<dbReference type="InterPro" id="IPR013783">
    <property type="entry name" value="Ig-like_fold"/>
</dbReference>
<evidence type="ECO:0000256" key="4">
    <source>
        <dbReference type="ARBA" id="ARBA00022982"/>
    </source>
</evidence>
<keyword evidence="3" id="KW-0479">Metal-binding</keyword>
<keyword evidence="6" id="KW-0411">Iron-sulfur</keyword>
<dbReference type="SUPFAM" id="SSF54862">
    <property type="entry name" value="4Fe-4S ferredoxins"/>
    <property type="match status" value="1"/>
</dbReference>
<dbReference type="Gene3D" id="2.60.40.10">
    <property type="entry name" value="Immunoglobulins"/>
    <property type="match status" value="1"/>
</dbReference>
<dbReference type="PANTHER" id="PTHR30176:SF3">
    <property type="entry name" value="FERREDOXIN-TYPE PROTEIN NAPH"/>
    <property type="match status" value="1"/>
</dbReference>
<dbReference type="AlphaFoldDB" id="A0A3N4Q407"/>
<dbReference type="Proteomes" id="UP000278351">
    <property type="component" value="Unassembled WGS sequence"/>
</dbReference>
<evidence type="ECO:0000256" key="5">
    <source>
        <dbReference type="ARBA" id="ARBA00023004"/>
    </source>
</evidence>
<keyword evidence="1" id="KW-0813">Transport</keyword>
<reference evidence="9 10" key="1">
    <citation type="submission" date="2018-11" db="EMBL/GenBank/DDBJ databases">
        <title>Chitinophaga lutea sp.nov., isolate from arsenic contaminated soil.</title>
        <authorList>
            <person name="Zong Y."/>
        </authorList>
    </citation>
    <scope>NUCLEOTIDE SEQUENCE [LARGE SCALE GENOMIC DNA]</scope>
    <source>
        <strain evidence="9 10">ZY74</strain>
    </source>
</reference>
<dbReference type="PROSITE" id="PS51379">
    <property type="entry name" value="4FE4S_FER_2"/>
    <property type="match status" value="1"/>
</dbReference>
<keyword evidence="10" id="KW-1185">Reference proteome</keyword>
<dbReference type="GO" id="GO:0051539">
    <property type="term" value="F:4 iron, 4 sulfur cluster binding"/>
    <property type="evidence" value="ECO:0007669"/>
    <property type="project" value="UniProtKB-KW"/>
</dbReference>
<name>A0A3N4Q407_9BACT</name>
<organism evidence="9 10">
    <name type="scientific">Chitinophaga lutea</name>
    <dbReference type="NCBI Taxonomy" id="2488634"/>
    <lineage>
        <taxon>Bacteria</taxon>
        <taxon>Pseudomonadati</taxon>
        <taxon>Bacteroidota</taxon>
        <taxon>Chitinophagia</taxon>
        <taxon>Chitinophagales</taxon>
        <taxon>Chitinophagaceae</taxon>
        <taxon>Chitinophaga</taxon>
    </lineage>
</organism>
<evidence type="ECO:0000259" key="8">
    <source>
        <dbReference type="PROSITE" id="PS51379"/>
    </source>
</evidence>
<gene>
    <name evidence="9" type="ORF">EGT74_02320</name>
</gene>
<feature type="transmembrane region" description="Helical" evidence="7">
    <location>
        <begin position="157"/>
        <end position="175"/>
    </location>
</feature>
<dbReference type="InterPro" id="IPR017896">
    <property type="entry name" value="4Fe4S_Fe-S-bd"/>
</dbReference>
<feature type="transmembrane region" description="Helical" evidence="7">
    <location>
        <begin position="352"/>
        <end position="370"/>
    </location>
</feature>
<keyword evidence="5" id="KW-0408">Iron</keyword>
<feature type="transmembrane region" description="Helical" evidence="7">
    <location>
        <begin position="33"/>
        <end position="53"/>
    </location>
</feature>
<dbReference type="Pfam" id="PF12801">
    <property type="entry name" value="Fer4_5"/>
    <property type="match status" value="1"/>
</dbReference>
<evidence type="ECO:0000256" key="1">
    <source>
        <dbReference type="ARBA" id="ARBA00022448"/>
    </source>
</evidence>